<gene>
    <name evidence="1" type="ORF">VFPPC_17551</name>
</gene>
<keyword evidence="2" id="KW-1185">Reference proteome</keyword>
<name>A0A219AR95_METCM</name>
<accession>A0A219AR95</accession>
<dbReference type="RefSeq" id="XP_022285723.1">
    <property type="nucleotide sequence ID" value="XM_022429250.1"/>
</dbReference>
<dbReference type="EMBL" id="LSBJ02000002">
    <property type="protein sequence ID" value="OWT43286.1"/>
    <property type="molecule type" value="Genomic_DNA"/>
</dbReference>
<organism evidence="1 2">
    <name type="scientific">Pochonia chlamydosporia 170</name>
    <dbReference type="NCBI Taxonomy" id="1380566"/>
    <lineage>
        <taxon>Eukaryota</taxon>
        <taxon>Fungi</taxon>
        <taxon>Dikarya</taxon>
        <taxon>Ascomycota</taxon>
        <taxon>Pezizomycotina</taxon>
        <taxon>Sordariomycetes</taxon>
        <taxon>Hypocreomycetidae</taxon>
        <taxon>Hypocreales</taxon>
        <taxon>Clavicipitaceae</taxon>
        <taxon>Pochonia</taxon>
    </lineage>
</organism>
<proteinExistence type="predicted"/>
<dbReference type="KEGG" id="pchm:VFPPC_17551"/>
<dbReference type="Proteomes" id="UP000078397">
    <property type="component" value="Unassembled WGS sequence"/>
</dbReference>
<evidence type="ECO:0000313" key="1">
    <source>
        <dbReference type="EMBL" id="OWT43286.1"/>
    </source>
</evidence>
<protein>
    <submittedName>
        <fullName evidence="1">Uncharacterized protein</fullName>
    </submittedName>
</protein>
<comment type="caution">
    <text evidence="1">The sequence shown here is derived from an EMBL/GenBank/DDBJ whole genome shotgun (WGS) entry which is preliminary data.</text>
</comment>
<reference evidence="1 2" key="1">
    <citation type="journal article" date="2016" name="PLoS Pathog.">
        <title>Biosynthesis of antibiotic leucinostatins in bio-control fungus Purpureocillium lilacinum and their inhibition on phytophthora revealed by genome mining.</title>
        <authorList>
            <person name="Wang G."/>
            <person name="Liu Z."/>
            <person name="Lin R."/>
            <person name="Li E."/>
            <person name="Mao Z."/>
            <person name="Ling J."/>
            <person name="Yang Y."/>
            <person name="Yin W.B."/>
            <person name="Xie B."/>
        </authorList>
    </citation>
    <scope>NUCLEOTIDE SEQUENCE [LARGE SCALE GENOMIC DNA]</scope>
    <source>
        <strain evidence="1">170</strain>
    </source>
</reference>
<evidence type="ECO:0000313" key="2">
    <source>
        <dbReference type="Proteomes" id="UP000078397"/>
    </source>
</evidence>
<dbReference type="AlphaFoldDB" id="A0A219AR95"/>
<dbReference type="GeneID" id="33936501"/>
<sequence length="129" mass="13931">MGEPATHALGHDDIISSPSTPYMPGAFPPAQGCRDGCGDDEPYLDYLIPLRGRSFAVAVVQGVQVDACPPLHQLDSIISSASFWAPFSALWKAARQLTNKRALSILSWVLVADSEKLPPCLLGCRQERP</sequence>